<dbReference type="GO" id="GO:0016491">
    <property type="term" value="F:oxidoreductase activity"/>
    <property type="evidence" value="ECO:0007669"/>
    <property type="project" value="UniProtKB-KW"/>
</dbReference>
<dbReference type="PANTHER" id="PTHR35457:SF1">
    <property type="entry name" value="HEME A SYNTHASE"/>
    <property type="match status" value="1"/>
</dbReference>
<evidence type="ECO:0000256" key="8">
    <source>
        <dbReference type="ARBA" id="ARBA00023133"/>
    </source>
</evidence>
<comment type="pathway">
    <text evidence="11">Porphyrin-containing compound metabolism.</text>
</comment>
<dbReference type="GO" id="GO:0046872">
    <property type="term" value="F:metal ion binding"/>
    <property type="evidence" value="ECO:0007669"/>
    <property type="project" value="UniProtKB-KW"/>
</dbReference>
<dbReference type="AlphaFoldDB" id="A0A2R4BK65"/>
<keyword evidence="8" id="KW-0350">Heme biosynthesis</keyword>
<evidence type="ECO:0000256" key="12">
    <source>
        <dbReference type="SAM" id="Phobius"/>
    </source>
</evidence>
<evidence type="ECO:0000256" key="2">
    <source>
        <dbReference type="ARBA" id="ARBA00022475"/>
    </source>
</evidence>
<evidence type="ECO:0000256" key="10">
    <source>
        <dbReference type="ARBA" id="ARBA00023157"/>
    </source>
</evidence>
<organism evidence="13 14">
    <name type="scientific">Thauera aromatica K172</name>
    <dbReference type="NCBI Taxonomy" id="44139"/>
    <lineage>
        <taxon>Bacteria</taxon>
        <taxon>Pseudomonadati</taxon>
        <taxon>Pseudomonadota</taxon>
        <taxon>Betaproteobacteria</taxon>
        <taxon>Rhodocyclales</taxon>
        <taxon>Zoogloeaceae</taxon>
        <taxon>Thauera</taxon>
    </lineage>
</organism>
<dbReference type="InterPro" id="IPR003780">
    <property type="entry name" value="COX15/CtaA_fam"/>
</dbReference>
<keyword evidence="5 12" id="KW-1133">Transmembrane helix</keyword>
<feature type="transmembrane region" description="Helical" evidence="12">
    <location>
        <begin position="225"/>
        <end position="243"/>
    </location>
</feature>
<feature type="transmembrane region" description="Helical" evidence="12">
    <location>
        <begin position="356"/>
        <end position="374"/>
    </location>
</feature>
<keyword evidence="9 12" id="KW-0472">Membrane</keyword>
<accession>A0A2R4BK65</accession>
<keyword evidence="4" id="KW-0479">Metal-binding</keyword>
<keyword evidence="10" id="KW-1015">Disulfide bond</keyword>
<dbReference type="GO" id="GO:0016020">
    <property type="term" value="C:membrane"/>
    <property type="evidence" value="ECO:0007669"/>
    <property type="project" value="UniProtKB-SubCell"/>
</dbReference>
<evidence type="ECO:0000256" key="5">
    <source>
        <dbReference type="ARBA" id="ARBA00022989"/>
    </source>
</evidence>
<feature type="transmembrane region" description="Helical" evidence="12">
    <location>
        <begin position="330"/>
        <end position="350"/>
    </location>
</feature>
<dbReference type="Proteomes" id="UP000241885">
    <property type="component" value="Chromosome"/>
</dbReference>
<keyword evidence="2" id="KW-1003">Cell membrane</keyword>
<evidence type="ECO:0000256" key="9">
    <source>
        <dbReference type="ARBA" id="ARBA00023136"/>
    </source>
</evidence>
<evidence type="ECO:0000256" key="3">
    <source>
        <dbReference type="ARBA" id="ARBA00022692"/>
    </source>
</evidence>
<proteinExistence type="predicted"/>
<comment type="subcellular location">
    <subcellularLocation>
        <location evidence="1">Membrane</location>
        <topology evidence="1">Multi-pass membrane protein</topology>
    </subcellularLocation>
</comment>
<dbReference type="RefSeq" id="WP_342749583.1">
    <property type="nucleotide sequence ID" value="NZ_CP028339.1"/>
</dbReference>
<dbReference type="InterPro" id="IPR050450">
    <property type="entry name" value="COX15/CtaA_HemeA_synthase"/>
</dbReference>
<reference evidence="13 14" key="1">
    <citation type="submission" date="2018-03" db="EMBL/GenBank/DDBJ databases">
        <title>Complete genome sequence of Thauera aromatica, a model organism for studying aromatic compound degradation under denitrifying conditions.</title>
        <authorList>
            <person name="Lo H.-Y."/>
            <person name="Goris T."/>
            <person name="Boll M."/>
            <person name="Mueller J.A."/>
        </authorList>
    </citation>
    <scope>NUCLEOTIDE SEQUENCE [LARGE SCALE GENOMIC DNA]</scope>
    <source>
        <strain evidence="13 14">K172</strain>
    </source>
</reference>
<dbReference type="KEGG" id="tak:Tharo_0759"/>
<gene>
    <name evidence="13" type="ORF">Tharo_0759</name>
</gene>
<evidence type="ECO:0000256" key="11">
    <source>
        <dbReference type="ARBA" id="ARBA00023444"/>
    </source>
</evidence>
<evidence type="ECO:0000256" key="7">
    <source>
        <dbReference type="ARBA" id="ARBA00023004"/>
    </source>
</evidence>
<keyword evidence="3 12" id="KW-0812">Transmembrane</keyword>
<name>A0A2R4BK65_THAAR</name>
<dbReference type="EMBL" id="CP028339">
    <property type="protein sequence ID" value="AVR87701.1"/>
    <property type="molecule type" value="Genomic_DNA"/>
</dbReference>
<feature type="transmembrane region" description="Helical" evidence="12">
    <location>
        <begin position="43"/>
        <end position="63"/>
    </location>
</feature>
<evidence type="ECO:0000256" key="6">
    <source>
        <dbReference type="ARBA" id="ARBA00023002"/>
    </source>
</evidence>
<evidence type="ECO:0000256" key="4">
    <source>
        <dbReference type="ARBA" id="ARBA00022723"/>
    </source>
</evidence>
<keyword evidence="14" id="KW-1185">Reference proteome</keyword>
<dbReference type="Pfam" id="PF02628">
    <property type="entry name" value="COX15-CtaA"/>
    <property type="match status" value="1"/>
</dbReference>
<feature type="transmembrane region" description="Helical" evidence="12">
    <location>
        <begin position="143"/>
        <end position="162"/>
    </location>
</feature>
<evidence type="ECO:0000256" key="1">
    <source>
        <dbReference type="ARBA" id="ARBA00004141"/>
    </source>
</evidence>
<dbReference type="PANTHER" id="PTHR35457">
    <property type="entry name" value="HEME A SYNTHASE"/>
    <property type="match status" value="1"/>
</dbReference>
<evidence type="ECO:0000313" key="13">
    <source>
        <dbReference type="EMBL" id="AVR87701.1"/>
    </source>
</evidence>
<keyword evidence="6" id="KW-0560">Oxidoreductase</keyword>
<protein>
    <submittedName>
        <fullName evidence="13">Cytochrome oxidase biogenesis heme A synthase</fullName>
    </submittedName>
</protein>
<feature type="transmembrane region" description="Helical" evidence="12">
    <location>
        <begin position="111"/>
        <end position="131"/>
    </location>
</feature>
<dbReference type="GO" id="GO:0006784">
    <property type="term" value="P:heme A biosynthetic process"/>
    <property type="evidence" value="ECO:0007669"/>
    <property type="project" value="InterPro"/>
</dbReference>
<evidence type="ECO:0000313" key="14">
    <source>
        <dbReference type="Proteomes" id="UP000241885"/>
    </source>
</evidence>
<sequence length="402" mass="40963">MSAGAGLPPCRAPAVVQPLAPPLAQPLAPAQEGRGALALYRGLVLAALALTFVVVVFGAYVRLADAGLGCPDWPGCYGTPSPAHAAEAIRDAQAAAPEGPVSLSKAWKEMIHRYLAASLGLLIVAVAALAWRLRASPRAAPAVAFALLGVVLFQGLLGKWTVTLLLKPAIVTAHLLGGLTTLALLAWLTLRACAALQIGAVASAGARSSRWSRTAAAGRAGRLRTGARLAFVLLVLQIALGGWTSTNYAALACADFPTCHGSFAPAADYANAFHVVRELGMTAEGELLSNAALTAIHWSHRLGALAAGSALAVLGAALCRRRATVDLGAALLAALALQLGLGIANVLLSLPLALAAAHNAGAALMLGVMVWIVFRLGTPRPLPVAGARGGATAPQTIEEERE</sequence>
<feature type="transmembrane region" description="Helical" evidence="12">
    <location>
        <begin position="298"/>
        <end position="318"/>
    </location>
</feature>
<keyword evidence="7" id="KW-0408">Iron</keyword>